<organism evidence="2 3">
    <name type="scientific">Bactrocera dorsalis</name>
    <name type="common">Oriental fruit fly</name>
    <name type="synonym">Dacus dorsalis</name>
    <dbReference type="NCBI Taxonomy" id="27457"/>
    <lineage>
        <taxon>Eukaryota</taxon>
        <taxon>Metazoa</taxon>
        <taxon>Ecdysozoa</taxon>
        <taxon>Arthropoda</taxon>
        <taxon>Hexapoda</taxon>
        <taxon>Insecta</taxon>
        <taxon>Pterygota</taxon>
        <taxon>Neoptera</taxon>
        <taxon>Endopterygota</taxon>
        <taxon>Diptera</taxon>
        <taxon>Brachycera</taxon>
        <taxon>Muscomorpha</taxon>
        <taxon>Tephritoidea</taxon>
        <taxon>Tephritidae</taxon>
        <taxon>Bactrocera</taxon>
        <taxon>Bactrocera</taxon>
    </lineage>
</organism>
<gene>
    <name evidence="3" type="primary">LOC105222288</name>
</gene>
<keyword evidence="2" id="KW-1185">Reference proteome</keyword>
<evidence type="ECO:0000313" key="3">
    <source>
        <dbReference type="RefSeq" id="XP_011197829.2"/>
    </source>
</evidence>
<keyword evidence="1" id="KW-0732">Signal</keyword>
<feature type="signal peptide" evidence="1">
    <location>
        <begin position="1"/>
        <end position="34"/>
    </location>
</feature>
<dbReference type="KEGG" id="bdr:105222288"/>
<dbReference type="OrthoDB" id="7935652at2759"/>
<proteinExistence type="predicted"/>
<name>A0A6I9ULF6_BACDO</name>
<feature type="chain" id="PRO_5045546085" evidence="1">
    <location>
        <begin position="35"/>
        <end position="170"/>
    </location>
</feature>
<reference evidence="2" key="1">
    <citation type="submission" date="2025-05" db="UniProtKB">
        <authorList>
            <consortium name="RefSeq"/>
        </authorList>
    </citation>
    <scope>NUCLEOTIDE SEQUENCE [LARGE SCALE GENOMIC DNA]</scope>
</reference>
<sequence>MLLCRSKQFRFFILNALLLALSFVLRIESKKVQAWHCMAEKCCSIDFSKMMRTVDYVLYACGIKKGKNLHYKLYFDSGSKMDLIAYEPVKQLDETEYCVAVCNVAEICFKSTTFTVIPDNNGTAEWCFEGSIVVEDETVYYEENVCIKFYNSTVEFPPYIEEYMKAHKLW</sequence>
<dbReference type="Proteomes" id="UP001652620">
    <property type="component" value="Chromosome 1"/>
</dbReference>
<dbReference type="GeneID" id="105222288"/>
<accession>A0A6I9ULF6</accession>
<evidence type="ECO:0000256" key="1">
    <source>
        <dbReference type="SAM" id="SignalP"/>
    </source>
</evidence>
<dbReference type="InParanoid" id="A0A6I9ULF6"/>
<dbReference type="RefSeq" id="XP_011197829.2">
    <property type="nucleotide sequence ID" value="XM_011199527.4"/>
</dbReference>
<dbReference type="AlphaFoldDB" id="A0A6I9ULF6"/>
<reference evidence="3" key="2">
    <citation type="submission" date="2025-08" db="UniProtKB">
        <authorList>
            <consortium name="RefSeq"/>
        </authorList>
    </citation>
    <scope>IDENTIFICATION</scope>
    <source>
        <tissue evidence="3">Adult</tissue>
    </source>
</reference>
<protein>
    <submittedName>
        <fullName evidence="3">Uncharacterized protein LOC105222288</fullName>
    </submittedName>
</protein>
<evidence type="ECO:0000313" key="2">
    <source>
        <dbReference type="Proteomes" id="UP001652620"/>
    </source>
</evidence>